<dbReference type="Pfam" id="PF00057">
    <property type="entry name" value="Ldl_recept_a"/>
    <property type="match status" value="1"/>
</dbReference>
<evidence type="ECO:0000256" key="21">
    <source>
        <dbReference type="PROSITE-ProRule" id="PRU00124"/>
    </source>
</evidence>
<feature type="domain" description="Sushi" evidence="24">
    <location>
        <begin position="707"/>
        <end position="769"/>
    </location>
</feature>
<feature type="signal peptide" evidence="23">
    <location>
        <begin position="1"/>
        <end position="26"/>
    </location>
</feature>
<dbReference type="InterPro" id="IPR048831">
    <property type="entry name" value="C8A_B_C6_EGF-like"/>
</dbReference>
<dbReference type="InterPro" id="IPR000884">
    <property type="entry name" value="TSP1_rpt"/>
</dbReference>
<dbReference type="PROSITE" id="PS50068">
    <property type="entry name" value="LDLRA_2"/>
    <property type="match status" value="1"/>
</dbReference>
<protein>
    <submittedName>
        <fullName evidence="26">Complement C6</fullName>
    </submittedName>
</protein>
<dbReference type="PRINTS" id="PR00764">
    <property type="entry name" value="COMPLEMENTC9"/>
</dbReference>
<dbReference type="Pfam" id="PF00090">
    <property type="entry name" value="TSP_1"/>
    <property type="match status" value="3"/>
</dbReference>
<dbReference type="InterPro" id="IPR023415">
    <property type="entry name" value="LDLR_class-A_CS"/>
</dbReference>
<keyword evidence="19" id="KW-0325">Glycoprotein</keyword>
<feature type="disulfide bond" evidence="21">
    <location>
        <begin position="163"/>
        <end position="178"/>
    </location>
</feature>
<dbReference type="SUPFAM" id="SSF82895">
    <property type="entry name" value="TSP-1 type 1 repeat"/>
    <property type="match status" value="3"/>
</dbReference>
<evidence type="ECO:0000256" key="22">
    <source>
        <dbReference type="PROSITE-ProRule" id="PRU00302"/>
    </source>
</evidence>
<feature type="disulfide bond" evidence="22">
    <location>
        <begin position="677"/>
        <end position="704"/>
    </location>
</feature>
<feature type="chain" id="PRO_5034496531" evidence="23">
    <location>
        <begin position="27"/>
        <end position="940"/>
    </location>
</feature>
<dbReference type="CDD" id="cd00112">
    <property type="entry name" value="LDLa"/>
    <property type="match status" value="1"/>
</dbReference>
<accession>A0A8B9ZD58</accession>
<dbReference type="GO" id="GO:0044218">
    <property type="term" value="C:other organism cell membrane"/>
    <property type="evidence" value="ECO:0007669"/>
    <property type="project" value="UniProtKB-KW"/>
</dbReference>
<dbReference type="SMART" id="SM00457">
    <property type="entry name" value="MACPF"/>
    <property type="match status" value="1"/>
</dbReference>
<name>A0A8B9ZD58_9AVES</name>
<dbReference type="Pfam" id="PF21195">
    <property type="entry name" value="EGF_C8A_B_C6"/>
    <property type="match status" value="1"/>
</dbReference>
<evidence type="ECO:0000259" key="24">
    <source>
        <dbReference type="PROSITE" id="PS50923"/>
    </source>
</evidence>
<evidence type="ECO:0000256" key="5">
    <source>
        <dbReference type="ARBA" id="ARBA00022525"/>
    </source>
</evidence>
<evidence type="ECO:0000256" key="6">
    <source>
        <dbReference type="ARBA" id="ARBA00022536"/>
    </source>
</evidence>
<dbReference type="AlphaFoldDB" id="A0A8B9ZD58"/>
<dbReference type="PROSITE" id="PS50923">
    <property type="entry name" value="SUSHI"/>
    <property type="match status" value="2"/>
</dbReference>
<dbReference type="InterPro" id="IPR036055">
    <property type="entry name" value="LDL_receptor-like_sf"/>
</dbReference>
<dbReference type="CDD" id="cd00033">
    <property type="entry name" value="CCP"/>
    <property type="match status" value="2"/>
</dbReference>
<dbReference type="Proteomes" id="UP000694555">
    <property type="component" value="Unplaced"/>
</dbReference>
<organism evidence="26 27">
    <name type="scientific">Buteo japonicus</name>
    <dbReference type="NCBI Taxonomy" id="224669"/>
    <lineage>
        <taxon>Eukaryota</taxon>
        <taxon>Metazoa</taxon>
        <taxon>Chordata</taxon>
        <taxon>Craniata</taxon>
        <taxon>Vertebrata</taxon>
        <taxon>Euteleostomi</taxon>
        <taxon>Archelosauria</taxon>
        <taxon>Archosauria</taxon>
        <taxon>Dinosauria</taxon>
        <taxon>Saurischia</taxon>
        <taxon>Theropoda</taxon>
        <taxon>Coelurosauria</taxon>
        <taxon>Aves</taxon>
        <taxon>Neognathae</taxon>
        <taxon>Neoaves</taxon>
        <taxon>Telluraves</taxon>
        <taxon>Accipitrimorphae</taxon>
        <taxon>Accipitriformes</taxon>
        <taxon>Accipitridae</taxon>
        <taxon>Accipitrinae</taxon>
        <taxon>Buteo</taxon>
    </lineage>
</organism>
<evidence type="ECO:0000256" key="13">
    <source>
        <dbReference type="ARBA" id="ARBA00022852"/>
    </source>
</evidence>
<dbReference type="Gene3D" id="2.10.70.10">
    <property type="entry name" value="Complement Module, domain 1"/>
    <property type="match status" value="2"/>
</dbReference>
<evidence type="ECO:0000256" key="7">
    <source>
        <dbReference type="ARBA" id="ARBA00022537"/>
    </source>
</evidence>
<keyword evidence="9 22" id="KW-0768">Sushi</keyword>
<dbReference type="PANTHER" id="PTHR45742">
    <property type="entry name" value="COMPLEMENT COMPONENT C6"/>
    <property type="match status" value="1"/>
</dbReference>
<dbReference type="PANTHER" id="PTHR45742:SF4">
    <property type="entry name" value="COMPLEMENT COMPONENT C6"/>
    <property type="match status" value="1"/>
</dbReference>
<dbReference type="InterPro" id="IPR002172">
    <property type="entry name" value="LDrepeatLR_classA_rpt"/>
</dbReference>
<evidence type="ECO:0000256" key="19">
    <source>
        <dbReference type="ARBA" id="ARBA00023180"/>
    </source>
</evidence>
<proteinExistence type="inferred from homology"/>
<dbReference type="InterPro" id="IPR048828">
    <property type="entry name" value="C6_KAZAL"/>
</dbReference>
<dbReference type="FunFam" id="4.10.400.10:FF:000065">
    <property type="entry name" value="Transmembrane protease serine 7"/>
    <property type="match status" value="1"/>
</dbReference>
<evidence type="ECO:0000256" key="15">
    <source>
        <dbReference type="ARBA" id="ARBA00022875"/>
    </source>
</evidence>
<evidence type="ECO:0000259" key="25">
    <source>
        <dbReference type="PROSITE" id="PS51412"/>
    </source>
</evidence>
<keyword evidence="12" id="KW-0677">Repeat</keyword>
<keyword evidence="11 23" id="KW-0732">Signal</keyword>
<dbReference type="SUPFAM" id="SSF57424">
    <property type="entry name" value="LDL receptor-like module"/>
    <property type="match status" value="1"/>
</dbReference>
<dbReference type="FunFam" id="2.20.100.10:FF:000002">
    <property type="entry name" value="Unc-5 netrin receptor C"/>
    <property type="match status" value="1"/>
</dbReference>
<feature type="domain" description="Sushi" evidence="24">
    <location>
        <begin position="647"/>
        <end position="706"/>
    </location>
</feature>
<dbReference type="InterPro" id="IPR020863">
    <property type="entry name" value="MACPF_CS"/>
</dbReference>
<comment type="subcellular location">
    <subcellularLocation>
        <location evidence="2">Secreted</location>
    </subcellularLocation>
    <subcellularLocation>
        <location evidence="1">Target cell membrane</location>
        <topology evidence="1">Multi-pass membrane protein</topology>
    </subcellularLocation>
</comment>
<keyword evidence="20" id="KW-1053">Target membrane</keyword>
<evidence type="ECO:0000256" key="18">
    <source>
        <dbReference type="ARBA" id="ARBA00023157"/>
    </source>
</evidence>
<dbReference type="GO" id="GO:0031640">
    <property type="term" value="P:killing of cells of another organism"/>
    <property type="evidence" value="ECO:0007669"/>
    <property type="project" value="UniProtKB-KW"/>
</dbReference>
<dbReference type="SMART" id="SM00209">
    <property type="entry name" value="TSP1"/>
    <property type="match status" value="3"/>
</dbReference>
<keyword evidence="15" id="KW-0180">Complement pathway</keyword>
<sequence>MDTSTTDKTMLMHLILLSLVIGSSQGCYCEHYPWGSWSACSQTCNYGTQTRHRQIRMDEYYSQNFCDQLCTKQESRACNQQTCPINCQLGDFGPWSECDPCIKKQFRVRTLLRPSQFGGQACTEPLVDSRPCFPTKLCNIVEVDCKNKFQCESGRCIAKKLECNGENDCGDNSDERNCGRKKTVCNRKYESIPGVQLIGSGFHILAGDSRGEVLGNSFNGGQCTTVKRNETRKSYRVPANLEAVSFQVINEEDDVTSEFYNDLTPLSDSAHGSTSSTHGARRSSGIPFLFSKKTRVDVTSSSSFKKAIEASYEKNSNFIRVHKVISVANFTMKQSDLQLSDVFLKALNHLPLEYNYALYSRIFDDFGTHYYTSGKMGGSYDILYQYSSEELKNSGLAVDESVECVRRETVRRVLFWKKRKVSTRCTTNRMTVKHEGSILESAERSVSLVKGGRSEYAAALAWEKKGAFPGHTVFTNWLESTKDNPLVIDFKVSPIVDLVKNVPCAVTKRRNLVKALREYAGRFDPCQCAPCPNNGKPVLSGTECLCLCQAGTYGKNCETRAPGYKSVAVDGRWGCWSEWSSCDASFKTRRTRECNNPSPMNGGKPCEGEQEEVEDCYVSVFTDRGAPCINDDEARREEDVLIGEPESGCSRPDTPENSFIRNEKNLYAVGEEAEIACVSGHVLSGYQFLRCLPDQTWTQQPVECEPSACLRPPTSDSVTISPFKQQYNIGETMKLSCQAGFIVTGQTQYTCGKDLSWIPPILTSITCEKDVQTTIRGICSPGQKQVGSQCVCMSPEEDCGHYSEDICVLHTVSEQNVTKPSCQYSAEMCLGEQSFHFLHAGPCHGDSNLDWAIERAKLSTNSLKKVPCGYDTCYDWEECPETQTQCFCLMPYQCPKEESRLHCIQMESTGRRKTVSHCTLAAMKCAGIKLEVLEQGRCLA</sequence>
<keyword evidence="13" id="KW-0204">Cytolysis</keyword>
<dbReference type="SUPFAM" id="SSF57535">
    <property type="entry name" value="Complement control module/SCR domain"/>
    <property type="match status" value="2"/>
</dbReference>
<keyword evidence="4" id="KW-1134">Transmembrane beta strand</keyword>
<evidence type="ECO:0000256" key="14">
    <source>
        <dbReference type="ARBA" id="ARBA00022859"/>
    </source>
</evidence>
<dbReference type="Ensembl" id="ENSBJAT00000003802.1">
    <property type="protein sequence ID" value="ENSBJAP00000003713.1"/>
    <property type="gene ID" value="ENSBJAG00000002109.1"/>
</dbReference>
<keyword evidence="10" id="KW-0812">Transmembrane</keyword>
<evidence type="ECO:0000256" key="8">
    <source>
        <dbReference type="ARBA" id="ARBA00022588"/>
    </source>
</evidence>
<dbReference type="InterPro" id="IPR000436">
    <property type="entry name" value="Sushi_SCR_CCP_dom"/>
</dbReference>
<keyword evidence="6" id="KW-0245">EGF-like domain</keyword>
<dbReference type="Pfam" id="PF21288">
    <property type="entry name" value="Kazal_C6"/>
    <property type="match status" value="1"/>
</dbReference>
<evidence type="ECO:0000313" key="26">
    <source>
        <dbReference type="Ensembl" id="ENSBJAP00000003713.1"/>
    </source>
</evidence>
<dbReference type="GO" id="GO:0006958">
    <property type="term" value="P:complement activation, classical pathway"/>
    <property type="evidence" value="ECO:0007669"/>
    <property type="project" value="UniProtKB-KW"/>
</dbReference>
<dbReference type="GO" id="GO:0005579">
    <property type="term" value="C:membrane attack complex"/>
    <property type="evidence" value="ECO:0007669"/>
    <property type="project" value="UniProtKB-KW"/>
</dbReference>
<dbReference type="SMART" id="SM00057">
    <property type="entry name" value="FIMAC"/>
    <property type="match status" value="2"/>
</dbReference>
<evidence type="ECO:0000256" key="2">
    <source>
        <dbReference type="ARBA" id="ARBA00004613"/>
    </source>
</evidence>
<dbReference type="InterPro" id="IPR035976">
    <property type="entry name" value="Sushi/SCR/CCP_sf"/>
</dbReference>
<keyword evidence="16" id="KW-0473">Membrane attack complex</keyword>
<evidence type="ECO:0000256" key="1">
    <source>
        <dbReference type="ARBA" id="ARBA00004276"/>
    </source>
</evidence>
<evidence type="ECO:0000256" key="10">
    <source>
        <dbReference type="ARBA" id="ARBA00022692"/>
    </source>
</evidence>
<dbReference type="InterPro" id="IPR036383">
    <property type="entry name" value="TSP1_rpt_sf"/>
</dbReference>
<comment type="similarity">
    <text evidence="3">Belongs to the complement C6/C7/C8/C9 family.</text>
</comment>
<keyword evidence="18 22" id="KW-1015">Disulfide bond</keyword>
<evidence type="ECO:0000256" key="23">
    <source>
        <dbReference type="SAM" id="SignalP"/>
    </source>
</evidence>
<evidence type="ECO:0000256" key="4">
    <source>
        <dbReference type="ARBA" id="ARBA00022452"/>
    </source>
</evidence>
<dbReference type="PROSITE" id="PS01209">
    <property type="entry name" value="LDLRA_1"/>
    <property type="match status" value="1"/>
</dbReference>
<evidence type="ECO:0000256" key="9">
    <source>
        <dbReference type="ARBA" id="ARBA00022659"/>
    </source>
</evidence>
<dbReference type="InterPro" id="IPR020864">
    <property type="entry name" value="MACPF"/>
</dbReference>
<keyword evidence="5" id="KW-0964">Secreted</keyword>
<evidence type="ECO:0000256" key="12">
    <source>
        <dbReference type="ARBA" id="ARBA00022737"/>
    </source>
</evidence>
<dbReference type="GO" id="GO:0005576">
    <property type="term" value="C:extracellular region"/>
    <property type="evidence" value="ECO:0007669"/>
    <property type="project" value="UniProtKB-SubCell"/>
</dbReference>
<keyword evidence="27" id="KW-1185">Reference proteome</keyword>
<dbReference type="PROSITE" id="PS51412">
    <property type="entry name" value="MACPF_2"/>
    <property type="match status" value="1"/>
</dbReference>
<keyword evidence="7" id="KW-1052">Target cell membrane</keyword>
<comment type="caution">
    <text evidence="22">Lacks conserved residue(s) required for the propagation of feature annotation.</text>
</comment>
<reference evidence="26" key="1">
    <citation type="submission" date="2025-08" db="UniProtKB">
        <authorList>
            <consortium name="Ensembl"/>
        </authorList>
    </citation>
    <scope>IDENTIFICATION</scope>
</reference>
<feature type="disulfide bond" evidence="21">
    <location>
        <begin position="151"/>
        <end position="169"/>
    </location>
</feature>
<evidence type="ECO:0000313" key="27">
    <source>
        <dbReference type="Proteomes" id="UP000694555"/>
    </source>
</evidence>
<keyword evidence="8" id="KW-0399">Innate immunity</keyword>
<dbReference type="SMART" id="SM00192">
    <property type="entry name" value="LDLa"/>
    <property type="match status" value="1"/>
</dbReference>
<keyword evidence="17" id="KW-0472">Membrane</keyword>
<dbReference type="Gene3D" id="2.20.100.10">
    <property type="entry name" value="Thrombospondin type-1 (TSP1) repeat"/>
    <property type="match status" value="3"/>
</dbReference>
<reference evidence="26" key="2">
    <citation type="submission" date="2025-09" db="UniProtKB">
        <authorList>
            <consortium name="Ensembl"/>
        </authorList>
    </citation>
    <scope>IDENTIFICATION</scope>
</reference>
<evidence type="ECO:0000256" key="16">
    <source>
        <dbReference type="ARBA" id="ARBA00023058"/>
    </source>
</evidence>
<dbReference type="PROSITE" id="PS00279">
    <property type="entry name" value="MACPF_1"/>
    <property type="match status" value="1"/>
</dbReference>
<keyword evidence="14" id="KW-0391">Immunity</keyword>
<feature type="domain" description="MACPF" evidence="25">
    <location>
        <begin position="181"/>
        <end position="527"/>
    </location>
</feature>
<dbReference type="InterPro" id="IPR003884">
    <property type="entry name" value="FacI_MAC"/>
</dbReference>
<dbReference type="Pfam" id="PF00084">
    <property type="entry name" value="Sushi"/>
    <property type="match status" value="2"/>
</dbReference>
<dbReference type="InterPro" id="IPR001862">
    <property type="entry name" value="MAC_perforin"/>
</dbReference>
<dbReference type="Gene3D" id="3.30.60.30">
    <property type="match status" value="2"/>
</dbReference>
<evidence type="ECO:0000256" key="11">
    <source>
        <dbReference type="ARBA" id="ARBA00022729"/>
    </source>
</evidence>
<dbReference type="Gene3D" id="4.10.400.10">
    <property type="entry name" value="Low-density Lipoprotein Receptor"/>
    <property type="match status" value="1"/>
</dbReference>
<evidence type="ECO:0000256" key="3">
    <source>
        <dbReference type="ARBA" id="ARBA00009214"/>
    </source>
</evidence>
<evidence type="ECO:0000256" key="20">
    <source>
        <dbReference type="ARBA" id="ARBA00023298"/>
    </source>
</evidence>
<dbReference type="PROSITE" id="PS50092">
    <property type="entry name" value="TSP1"/>
    <property type="match status" value="3"/>
</dbReference>
<evidence type="ECO:0000256" key="17">
    <source>
        <dbReference type="ARBA" id="ARBA00023136"/>
    </source>
</evidence>
<dbReference type="GO" id="GO:0045087">
    <property type="term" value="P:innate immune response"/>
    <property type="evidence" value="ECO:0007669"/>
    <property type="project" value="UniProtKB-KW"/>
</dbReference>
<dbReference type="SMART" id="SM00032">
    <property type="entry name" value="CCP"/>
    <property type="match status" value="2"/>
</dbReference>
<dbReference type="Pfam" id="PF01823">
    <property type="entry name" value="MACPF"/>
    <property type="match status" value="1"/>
</dbReference>